<evidence type="ECO:0000256" key="1">
    <source>
        <dbReference type="SAM" id="Phobius"/>
    </source>
</evidence>
<dbReference type="Proteomes" id="UP000091926">
    <property type="component" value="Plasmid unnamed1"/>
</dbReference>
<keyword evidence="1" id="KW-0472">Membrane</keyword>
<gene>
    <name evidence="2" type="ORF">BAU07_26240</name>
</gene>
<feature type="transmembrane region" description="Helical" evidence="1">
    <location>
        <begin position="158"/>
        <end position="179"/>
    </location>
</feature>
<evidence type="ECO:0000313" key="3">
    <source>
        <dbReference type="Proteomes" id="UP000091926"/>
    </source>
</evidence>
<keyword evidence="1" id="KW-1133">Transmembrane helix</keyword>
<dbReference type="RefSeq" id="WP_066665839.1">
    <property type="nucleotide sequence ID" value="NZ_CBCSCL010000020.1"/>
</dbReference>
<dbReference type="EMBL" id="CP016173">
    <property type="protein sequence ID" value="ANN80829.1"/>
    <property type="molecule type" value="Genomic_DNA"/>
</dbReference>
<accession>A0A193GN83</accession>
<name>A0A193GN83_9BORD</name>
<dbReference type="AlphaFoldDB" id="A0A193GN83"/>
<keyword evidence="3" id="KW-1185">Reference proteome</keyword>
<geneLocation type="plasmid" evidence="2 3">
    <name>unnamed1</name>
</geneLocation>
<proteinExistence type="predicted"/>
<reference evidence="2 3" key="1">
    <citation type="submission" date="2016-06" db="EMBL/GenBank/DDBJ databases">
        <title>Complete genome sequences of Bordetella bronchialis and Bordetella flabilis.</title>
        <authorList>
            <person name="LiPuma J.J."/>
            <person name="Spilker T."/>
        </authorList>
    </citation>
    <scope>NUCLEOTIDE SEQUENCE [LARGE SCALE GENOMIC DNA]</scope>
    <source>
        <strain evidence="2 3">AU10664</strain>
        <plasmid evidence="2 3">unnamed1</plasmid>
    </source>
</reference>
<keyword evidence="1" id="KW-0812">Transmembrane</keyword>
<dbReference type="OrthoDB" id="9916958at2"/>
<protein>
    <submittedName>
        <fullName evidence="2">Uncharacterized protein</fullName>
    </submittedName>
</protein>
<organism evidence="2 3">
    <name type="scientific">Bordetella flabilis</name>
    <dbReference type="NCBI Taxonomy" id="463014"/>
    <lineage>
        <taxon>Bacteria</taxon>
        <taxon>Pseudomonadati</taxon>
        <taxon>Pseudomonadota</taxon>
        <taxon>Betaproteobacteria</taxon>
        <taxon>Burkholderiales</taxon>
        <taxon>Alcaligenaceae</taxon>
        <taxon>Bordetella</taxon>
    </lineage>
</organism>
<sequence length="235" mass="24853">MKLSKVSGTKTTERFSPFVQITAMDNRIAVMFDSDFAGDTLRMPRVVMLPRPPTEISCEVEGGQSEYRVKLLASHDGSVQCHDLATIATTDNLPLVDVRQAVASSFGRALQSYLRWECRALGAYKEPQLTSPGMVGAVPGEPAMSAPITQSGKGNRSVWRSAAVVAAVAVVGFCLAYGLSARTGHAADPIQAAVAENMAQDPASITAQVELTKQTLRSMGLDPGRAGDLGCLAAQ</sequence>
<keyword evidence="2" id="KW-0614">Plasmid</keyword>
<evidence type="ECO:0000313" key="2">
    <source>
        <dbReference type="EMBL" id="ANN80829.1"/>
    </source>
</evidence>
<dbReference type="KEGG" id="bfz:BAU07_26240"/>